<keyword evidence="2" id="KW-1185">Reference proteome</keyword>
<sequence>MAFGVTGHQGNWRVIRAKVRTELLQRRLYTDESEFDALVHRVSWFEQGICPGIHWFQMPQMGEVFANSYERPLHFFSFQENLAKQGRYFGLDVTAWILAKRLHPSVHVSSIIKETNALTLKLCFDAPLNDIIERDHLPRLEARYGVALKSNFGNFVLSTRHVDVVGCCIWKHVLLSNGRKLAHFEWRRGTPVDSRLKRPFRVAARSGRAFHLNDLILHFATR</sequence>
<comment type="caution">
    <text evidence="1">The sequence shown here is derived from an EMBL/GenBank/DDBJ whole genome shotgun (WGS) entry which is preliminary data.</text>
</comment>
<proteinExistence type="predicted"/>
<evidence type="ECO:0000313" key="1">
    <source>
        <dbReference type="EMBL" id="KAI9918432.1"/>
    </source>
</evidence>
<dbReference type="EMBL" id="CM047591">
    <property type="protein sequence ID" value="KAI9918432.1"/>
    <property type="molecule type" value="Genomic_DNA"/>
</dbReference>
<reference evidence="1 2" key="1">
    <citation type="journal article" date="2022" name="bioRxiv">
        <title>The genome of the oomycete Peronosclerospora sorghi, a cosmopolitan pathogen of maize and sorghum, is inflated with dispersed pseudogenes.</title>
        <authorList>
            <person name="Fletcher K."/>
            <person name="Martin F."/>
            <person name="Isakeit T."/>
            <person name="Cavanaugh K."/>
            <person name="Magill C."/>
            <person name="Michelmore R."/>
        </authorList>
    </citation>
    <scope>NUCLEOTIDE SEQUENCE [LARGE SCALE GENOMIC DNA]</scope>
    <source>
        <strain evidence="1">P6</strain>
    </source>
</reference>
<accession>A0ACC0WJ67</accession>
<organism evidence="1 2">
    <name type="scientific">Peronosclerospora sorghi</name>
    <dbReference type="NCBI Taxonomy" id="230839"/>
    <lineage>
        <taxon>Eukaryota</taxon>
        <taxon>Sar</taxon>
        <taxon>Stramenopiles</taxon>
        <taxon>Oomycota</taxon>
        <taxon>Peronosporomycetes</taxon>
        <taxon>Peronosporales</taxon>
        <taxon>Peronosporaceae</taxon>
        <taxon>Peronosclerospora</taxon>
    </lineage>
</organism>
<name>A0ACC0WJ67_9STRA</name>
<evidence type="ECO:0000313" key="2">
    <source>
        <dbReference type="Proteomes" id="UP001163321"/>
    </source>
</evidence>
<gene>
    <name evidence="1" type="ORF">PsorP6_011349</name>
</gene>
<dbReference type="Proteomes" id="UP001163321">
    <property type="component" value="Chromosome 12"/>
</dbReference>
<protein>
    <submittedName>
        <fullName evidence="1">Uncharacterized protein</fullName>
    </submittedName>
</protein>